<dbReference type="PANTHER" id="PTHR36845">
    <property type="entry name" value="HYDROLASE, PUTATIVE (AFU_ORTHOLOGUE AFUA_7G05090)-RELATED"/>
    <property type="match status" value="1"/>
</dbReference>
<dbReference type="InterPro" id="IPR052369">
    <property type="entry name" value="UG_Glycosaminoglycan_Hydrolase"/>
</dbReference>
<dbReference type="Pfam" id="PF07470">
    <property type="entry name" value="Glyco_hydro_88"/>
    <property type="match status" value="1"/>
</dbReference>
<dbReference type="Proteomes" id="UP000236162">
    <property type="component" value="Unassembled WGS sequence"/>
</dbReference>
<gene>
    <name evidence="3" type="ORF">LPPLD21_02238</name>
</gene>
<organism evidence="3 4">
    <name type="scientific">Lactiplantibacillus paraplantarum</name>
    <dbReference type="NCBI Taxonomy" id="60520"/>
    <lineage>
        <taxon>Bacteria</taxon>
        <taxon>Bacillati</taxon>
        <taxon>Bacillota</taxon>
        <taxon>Bacilli</taxon>
        <taxon>Lactobacillales</taxon>
        <taxon>Lactobacillaceae</taxon>
        <taxon>Lactiplantibacillus</taxon>
    </lineage>
</organism>
<evidence type="ECO:0000313" key="4">
    <source>
        <dbReference type="Proteomes" id="UP000236162"/>
    </source>
</evidence>
<dbReference type="RefSeq" id="WP_021729890.1">
    <property type="nucleotide sequence ID" value="NZ_AVAI01000001.1"/>
</dbReference>
<proteinExistence type="inferred from homology"/>
<evidence type="ECO:0000256" key="2">
    <source>
        <dbReference type="ARBA" id="ARBA00038358"/>
    </source>
</evidence>
<dbReference type="GO" id="GO:0016787">
    <property type="term" value="F:hydrolase activity"/>
    <property type="evidence" value="ECO:0007669"/>
    <property type="project" value="UniProtKB-KW"/>
</dbReference>
<comment type="caution">
    <text evidence="3">The sequence shown here is derived from an EMBL/GenBank/DDBJ whole genome shotgun (WGS) entry which is preliminary data.</text>
</comment>
<protein>
    <submittedName>
        <fullName evidence="3">Glucuronyl hydrolase</fullName>
    </submittedName>
</protein>
<keyword evidence="1 3" id="KW-0378">Hydrolase</keyword>
<keyword evidence="4" id="KW-1185">Reference proteome</keyword>
<dbReference type="InterPro" id="IPR008928">
    <property type="entry name" value="6-hairpin_glycosidase_sf"/>
</dbReference>
<sequence>MIQDWAKETLDKVYVKTLAELQRMSPSTVIPYMAENGRYIENMGDKDITWWTNGFWGGLLWQLHQYRSNKLLEETAIENEQLLDQAFLKYQGLHHDVGFMWLPTAVAHYRLDDDSQAYWRSRHAADLLAGRYNPNGKYLRSWNRDRAGWVIIDSMINIQLLYWASDVTKDPRYQQMADNHAHTVMQNHVRADGSVAHIVMFDPNTGEQLETLGGQGYGVGSSWSRGQAWAIYGFALAYTHTKKPEYLETAKGVAHYFLANIENTGYVPQVDFRGPASQGVDTSAGATAACGLLEIANQVSDFEKPLYQRAAEQMLVNISEKYGNLSQHTDGILTGATTAFHDENGQNVNLVYGDYYFVEGLLRLINHDMMIW</sequence>
<dbReference type="EMBL" id="BDOR01000013">
    <property type="protein sequence ID" value="GBF02688.1"/>
    <property type="molecule type" value="Genomic_DNA"/>
</dbReference>
<dbReference type="PANTHER" id="PTHR36845:SF1">
    <property type="entry name" value="HYDROLASE, PUTATIVE (AFU_ORTHOLOGUE AFUA_7G05090)-RELATED"/>
    <property type="match status" value="1"/>
</dbReference>
<accession>A0ABQ0NC83</accession>
<evidence type="ECO:0000256" key="1">
    <source>
        <dbReference type="ARBA" id="ARBA00022801"/>
    </source>
</evidence>
<dbReference type="SUPFAM" id="SSF48208">
    <property type="entry name" value="Six-hairpin glycosidases"/>
    <property type="match status" value="1"/>
</dbReference>
<dbReference type="InterPro" id="IPR010905">
    <property type="entry name" value="Glyco_hydro_88"/>
</dbReference>
<name>A0ABQ0NC83_9LACO</name>
<dbReference type="InterPro" id="IPR012341">
    <property type="entry name" value="6hp_glycosidase-like_sf"/>
</dbReference>
<reference evidence="3 4" key="1">
    <citation type="submission" date="2017-04" db="EMBL/GenBank/DDBJ databases">
        <title>In vitro and in silico characterization of Lactobacillus paraplantarum D2-1, a starter culture for soymilk fermentation.</title>
        <authorList>
            <person name="Endo A."/>
            <person name="Sasaki F."/>
            <person name="Maeno S."/>
            <person name="Kanesaki Y."/>
            <person name="Kubota E."/>
            <person name="Torres G.A."/>
            <person name="Tomita S."/>
            <person name="Nakagawa J."/>
        </authorList>
    </citation>
    <scope>NUCLEOTIDE SEQUENCE [LARGE SCALE GENOMIC DNA]</scope>
    <source>
        <strain evidence="3 4">D2-1</strain>
    </source>
</reference>
<comment type="similarity">
    <text evidence="2">Belongs to the glycosyl hydrolase 88 family.</text>
</comment>
<dbReference type="Gene3D" id="1.50.10.10">
    <property type="match status" value="1"/>
</dbReference>
<evidence type="ECO:0000313" key="3">
    <source>
        <dbReference type="EMBL" id="GBF02688.1"/>
    </source>
</evidence>